<dbReference type="GO" id="GO:0004930">
    <property type="term" value="F:G protein-coupled receptor activity"/>
    <property type="evidence" value="ECO:0007669"/>
    <property type="project" value="InterPro"/>
</dbReference>
<evidence type="ECO:0000313" key="9">
    <source>
        <dbReference type="RefSeq" id="XP_055874577.1"/>
    </source>
</evidence>
<dbReference type="PROSITE" id="PS50261">
    <property type="entry name" value="G_PROTEIN_RECEP_F2_4"/>
    <property type="match status" value="1"/>
</dbReference>
<dbReference type="AlphaFoldDB" id="A0A9W2ZHV1"/>
<keyword evidence="3 6" id="KW-1133">Transmembrane helix</keyword>
<dbReference type="InterPro" id="IPR000832">
    <property type="entry name" value="GPCR_2_secretin-like"/>
</dbReference>
<feature type="transmembrane region" description="Helical" evidence="6">
    <location>
        <begin position="650"/>
        <end position="668"/>
    </location>
</feature>
<keyword evidence="8" id="KW-1185">Reference proteome</keyword>
<keyword evidence="4 6" id="KW-0472">Membrane</keyword>
<keyword evidence="2 6" id="KW-0812">Transmembrane</keyword>
<feature type="transmembrane region" description="Helical" evidence="6">
    <location>
        <begin position="766"/>
        <end position="792"/>
    </location>
</feature>
<gene>
    <name evidence="9" type="primary">LOC106074809</name>
</gene>
<evidence type="ECO:0000259" key="7">
    <source>
        <dbReference type="PROSITE" id="PS50261"/>
    </source>
</evidence>
<dbReference type="Proteomes" id="UP001165740">
    <property type="component" value="Chromosome 2"/>
</dbReference>
<evidence type="ECO:0000256" key="2">
    <source>
        <dbReference type="ARBA" id="ARBA00022692"/>
    </source>
</evidence>
<feature type="transmembrane region" description="Helical" evidence="6">
    <location>
        <begin position="840"/>
        <end position="862"/>
    </location>
</feature>
<dbReference type="Gene3D" id="1.20.1070.10">
    <property type="entry name" value="Rhodopsin 7-helix transmembrane proteins"/>
    <property type="match status" value="1"/>
</dbReference>
<evidence type="ECO:0000256" key="5">
    <source>
        <dbReference type="SAM" id="MobiDB-lite"/>
    </source>
</evidence>
<dbReference type="GO" id="GO:0007166">
    <property type="term" value="P:cell surface receptor signaling pathway"/>
    <property type="evidence" value="ECO:0007669"/>
    <property type="project" value="InterPro"/>
</dbReference>
<feature type="region of interest" description="Disordered" evidence="5">
    <location>
        <begin position="118"/>
        <end position="139"/>
    </location>
</feature>
<dbReference type="PANTHER" id="PTHR45902:SF1">
    <property type="entry name" value="LATROPHILIN RECEPTOR-LIKE PROTEIN A"/>
    <property type="match status" value="1"/>
</dbReference>
<organism evidence="8 9">
    <name type="scientific">Biomphalaria glabrata</name>
    <name type="common">Bloodfluke planorb</name>
    <name type="synonym">Freshwater snail</name>
    <dbReference type="NCBI Taxonomy" id="6526"/>
    <lineage>
        <taxon>Eukaryota</taxon>
        <taxon>Metazoa</taxon>
        <taxon>Spiralia</taxon>
        <taxon>Lophotrochozoa</taxon>
        <taxon>Mollusca</taxon>
        <taxon>Gastropoda</taxon>
        <taxon>Heterobranchia</taxon>
        <taxon>Euthyneura</taxon>
        <taxon>Panpulmonata</taxon>
        <taxon>Hygrophila</taxon>
        <taxon>Lymnaeoidea</taxon>
        <taxon>Planorbidae</taxon>
        <taxon>Biomphalaria</taxon>
    </lineage>
</organism>
<dbReference type="Pfam" id="PF00002">
    <property type="entry name" value="7tm_2"/>
    <property type="match status" value="1"/>
</dbReference>
<evidence type="ECO:0000256" key="3">
    <source>
        <dbReference type="ARBA" id="ARBA00022989"/>
    </source>
</evidence>
<feature type="transmembrane region" description="Helical" evidence="6">
    <location>
        <begin position="612"/>
        <end position="638"/>
    </location>
</feature>
<name>A0A9W2ZHV1_BIOGL</name>
<feature type="compositionally biased region" description="Low complexity" evidence="5">
    <location>
        <begin position="122"/>
        <end position="139"/>
    </location>
</feature>
<comment type="subcellular location">
    <subcellularLocation>
        <location evidence="1">Membrane</location>
        <topology evidence="1">Multi-pass membrane protein</topology>
    </subcellularLocation>
</comment>
<dbReference type="RefSeq" id="XP_055874577.1">
    <property type="nucleotide sequence ID" value="XM_056018602.1"/>
</dbReference>
<dbReference type="InterPro" id="IPR017981">
    <property type="entry name" value="GPCR_2-like_7TM"/>
</dbReference>
<protein>
    <submittedName>
        <fullName evidence="9">Uncharacterized protein LOC106074809</fullName>
    </submittedName>
</protein>
<dbReference type="GeneID" id="106074809"/>
<evidence type="ECO:0000313" key="8">
    <source>
        <dbReference type="Proteomes" id="UP001165740"/>
    </source>
</evidence>
<evidence type="ECO:0000256" key="4">
    <source>
        <dbReference type="ARBA" id="ARBA00023136"/>
    </source>
</evidence>
<feature type="transmembrane region" description="Helical" evidence="6">
    <location>
        <begin position="688"/>
        <end position="706"/>
    </location>
</feature>
<reference evidence="9" key="1">
    <citation type="submission" date="2025-08" db="UniProtKB">
        <authorList>
            <consortium name="RefSeq"/>
        </authorList>
    </citation>
    <scope>IDENTIFICATION</scope>
</reference>
<evidence type="ECO:0000256" key="1">
    <source>
        <dbReference type="ARBA" id="ARBA00004141"/>
    </source>
</evidence>
<dbReference type="InterPro" id="IPR053231">
    <property type="entry name" value="GPCR_LN-TM7"/>
</dbReference>
<accession>A0A9W2ZHV1</accession>
<dbReference type="GO" id="GO:0016020">
    <property type="term" value="C:membrane"/>
    <property type="evidence" value="ECO:0007669"/>
    <property type="project" value="UniProtKB-SubCell"/>
</dbReference>
<evidence type="ECO:0000256" key="6">
    <source>
        <dbReference type="SAM" id="Phobius"/>
    </source>
</evidence>
<proteinExistence type="predicted"/>
<dbReference type="CDD" id="cd15039">
    <property type="entry name" value="7tmB3_Methuselah-like"/>
    <property type="match status" value="1"/>
</dbReference>
<sequence length="895" mass="100660">MLILQDLCIPLEVAQKGKPFTDVSSSKKILESSSSILRLKNNVSWTTEASLESENFDKVENFVTKSKASSFRDNVGSLESFQALETSDRGDYPRVESLASHTASALSGFESLLRDLTSEEPNGSTLTNKSSSSDSNAHTTSSTAEKYAYIMSESTTGLSSNETYNINRINESFDTTLGNINKNNKIILNSTDNNLTLFLSTNTEAERSSRYENFTSTLLLKYSCPFRCNKGQMSKSAGFVGGEESLSHYCRYCKCEKQKCEVYDMCCPDFSEPYLNQSKSLLNLNESVSNFTSGKERFRIDCKPDQPMMIRSCQPRTESNMTVVELCESDRLINVETVTAVFDNVTKGGILPEQRESLTTFLLNFDADSYMAPEEPGTPLVFYRAYCSAGEWSSPDFQQWLSKLNVEYNITADVFNLTSHCQDVSLYFTASPCKVKLNARLLGPDNVSRDEFESLVLEYFVNGSITLEEELGAYFTLETLYTTSWKSALVDFITMNESVLDVSRDSTYIKSAKYGSKIAEELLIEMTNLLRCGHVTFNKSEYLLNVLGSGLLSEFKLTINLNVTKVTLSEAKDLNYILLEESGELKVCLEILENKLKEIQEANKFWRRNSNAALYVVSLTCSVVSLVCLVLTISTYLIHPVLRTFAGKNNMMLSLSLLLAQTSLLAAAHMEYTGNVCTFLGMSTHFLWLWMFSWTFICSLDMFLVFTAKTRRSCCENEFKSFIKRCLISVVLPMTVVSVVVVVTYIRTSGQDIGYGSMRCYLDSIVSTGVALAGPLFTIVFCNTIFFVTTVVKIHKVRQLKTSDLKKEEQSDLIVYVKLSAMTGVFWLLATIAQVSQNKYFQFIVEPINGLQGVYIFMSYVCNRRVLRLFLRKEEVKATKTSSMSVTTKETEKQN</sequence>
<feature type="transmembrane region" description="Helical" evidence="6">
    <location>
        <begin position="726"/>
        <end position="746"/>
    </location>
</feature>
<dbReference type="OrthoDB" id="10051649at2759"/>
<dbReference type="PANTHER" id="PTHR45902">
    <property type="entry name" value="LATROPHILIN RECEPTOR-LIKE PROTEIN A"/>
    <property type="match status" value="1"/>
</dbReference>
<feature type="domain" description="G-protein coupled receptors family 2 profile 2" evidence="7">
    <location>
        <begin position="614"/>
        <end position="864"/>
    </location>
</feature>
<feature type="transmembrane region" description="Helical" evidence="6">
    <location>
        <begin position="813"/>
        <end position="834"/>
    </location>
</feature>